<organism evidence="8 9">
    <name type="scientific">Actinacidiphila bryophytorum</name>
    <dbReference type="NCBI Taxonomy" id="1436133"/>
    <lineage>
        <taxon>Bacteria</taxon>
        <taxon>Bacillati</taxon>
        <taxon>Actinomycetota</taxon>
        <taxon>Actinomycetes</taxon>
        <taxon>Kitasatosporales</taxon>
        <taxon>Streptomycetaceae</taxon>
        <taxon>Actinacidiphila</taxon>
    </lineage>
</organism>
<dbReference type="InterPro" id="IPR006158">
    <property type="entry name" value="Cobalamin-bd"/>
</dbReference>
<comment type="cofactor">
    <cofactor evidence="1">
        <name>[4Fe-4S] cluster</name>
        <dbReference type="ChEBI" id="CHEBI:49883"/>
    </cofactor>
</comment>
<dbReference type="InterPro" id="IPR023404">
    <property type="entry name" value="rSAM_horseshoe"/>
</dbReference>
<dbReference type="SUPFAM" id="SSF102114">
    <property type="entry name" value="Radical SAM enzymes"/>
    <property type="match status" value="1"/>
</dbReference>
<evidence type="ECO:0000256" key="1">
    <source>
        <dbReference type="ARBA" id="ARBA00001966"/>
    </source>
</evidence>
<gene>
    <name evidence="8" type="ORF">SBRY_100144</name>
</gene>
<evidence type="ECO:0000313" key="9">
    <source>
        <dbReference type="Proteomes" id="UP001153328"/>
    </source>
</evidence>
<evidence type="ECO:0000256" key="3">
    <source>
        <dbReference type="ARBA" id="ARBA00022723"/>
    </source>
</evidence>
<dbReference type="Proteomes" id="UP001153328">
    <property type="component" value="Unassembled WGS sequence"/>
</dbReference>
<dbReference type="GO" id="GO:0031419">
    <property type="term" value="F:cobalamin binding"/>
    <property type="evidence" value="ECO:0007669"/>
    <property type="project" value="InterPro"/>
</dbReference>
<feature type="domain" description="B12-binding" evidence="7">
    <location>
        <begin position="57"/>
        <end position="210"/>
    </location>
</feature>
<keyword evidence="6" id="KW-0732">Signal</keyword>
<dbReference type="NCBIfam" id="TIGR03975">
    <property type="entry name" value="rSAM_ocin_1"/>
    <property type="match status" value="1"/>
</dbReference>
<dbReference type="RefSeq" id="WP_265749746.1">
    <property type="nucleotide sequence ID" value="NZ_CAJVAX010000002.1"/>
</dbReference>
<accession>A0A9W4E144</accession>
<evidence type="ECO:0000256" key="5">
    <source>
        <dbReference type="ARBA" id="ARBA00023014"/>
    </source>
</evidence>
<dbReference type="Pfam" id="PF04055">
    <property type="entry name" value="Radical_SAM"/>
    <property type="match status" value="1"/>
</dbReference>
<evidence type="ECO:0000313" key="8">
    <source>
        <dbReference type="EMBL" id="CAG7613286.1"/>
    </source>
</evidence>
<keyword evidence="5" id="KW-0411">Iron-sulfur</keyword>
<dbReference type="SMART" id="SM00729">
    <property type="entry name" value="Elp3"/>
    <property type="match status" value="1"/>
</dbReference>
<dbReference type="PANTHER" id="PTHR43409">
    <property type="entry name" value="ANAEROBIC MAGNESIUM-PROTOPORPHYRIN IX MONOMETHYL ESTER CYCLASE-RELATED"/>
    <property type="match status" value="1"/>
</dbReference>
<keyword evidence="2" id="KW-0949">S-adenosyl-L-methionine</keyword>
<dbReference type="GO" id="GO:0046872">
    <property type="term" value="F:metal ion binding"/>
    <property type="evidence" value="ECO:0007669"/>
    <property type="project" value="UniProtKB-KW"/>
</dbReference>
<dbReference type="SFLD" id="SFLDS00029">
    <property type="entry name" value="Radical_SAM"/>
    <property type="match status" value="1"/>
</dbReference>
<dbReference type="InterPro" id="IPR007197">
    <property type="entry name" value="rSAM"/>
</dbReference>
<dbReference type="InterPro" id="IPR023984">
    <property type="entry name" value="rSAM_ocin_1"/>
</dbReference>
<dbReference type="InterPro" id="IPR006638">
    <property type="entry name" value="Elp3/MiaA/NifB-like_rSAM"/>
</dbReference>
<proteinExistence type="predicted"/>
<dbReference type="PROSITE" id="PS51332">
    <property type="entry name" value="B12_BINDING"/>
    <property type="match status" value="1"/>
</dbReference>
<dbReference type="AlphaFoldDB" id="A0A9W4E144"/>
<dbReference type="Gene3D" id="3.40.50.280">
    <property type="entry name" value="Cobalamin-binding domain"/>
    <property type="match status" value="1"/>
</dbReference>
<evidence type="ECO:0000256" key="2">
    <source>
        <dbReference type="ARBA" id="ARBA00022691"/>
    </source>
</evidence>
<dbReference type="CDD" id="cd01335">
    <property type="entry name" value="Radical_SAM"/>
    <property type="match status" value="1"/>
</dbReference>
<feature type="chain" id="PRO_5040995884" evidence="6">
    <location>
        <begin position="20"/>
        <end position="648"/>
    </location>
</feature>
<keyword evidence="9" id="KW-1185">Reference proteome</keyword>
<comment type="caution">
    <text evidence="8">The sequence shown here is derived from an EMBL/GenBank/DDBJ whole genome shotgun (WGS) entry which is preliminary data.</text>
</comment>
<dbReference type="PANTHER" id="PTHR43409:SF7">
    <property type="entry name" value="BLL1977 PROTEIN"/>
    <property type="match status" value="1"/>
</dbReference>
<dbReference type="SFLD" id="SFLDF00324">
    <property type="entry name" value="bacteriocin_maturation"/>
    <property type="match status" value="1"/>
</dbReference>
<name>A0A9W4E144_9ACTN</name>
<keyword evidence="3" id="KW-0479">Metal-binding</keyword>
<reference evidence="8" key="1">
    <citation type="submission" date="2021-06" db="EMBL/GenBank/DDBJ databases">
        <authorList>
            <person name="Arsene-Ploetze F."/>
        </authorList>
    </citation>
    <scope>NUCLEOTIDE SEQUENCE</scope>
    <source>
        <strain evidence="8">SBRY1</strain>
    </source>
</reference>
<sequence>MKITLVCMPWASMATPSLALGILSRRIADNFPDIETTSVYANIDFADWMDQQGGLGAADFSFFSLGSYFMGCGDWVFSSALYDDPSWRVEEFDRRMADDLTPEQMETCRRLHELVPEFIDTTARRLIADGPDLVGATSTFQQNVASLALLRRIKQLSPGTATVMGGANCDGPQGEALHRNFPFLDYVVRGEAERSFTQLVDALHTAGSPDAAGSSPEVSRISGLCWRDGERSVSNPATKQLLAPAEIPAPDYDAYFDRIRRSRVQSWYEPVLVVEGARGCWWGEKHHCTFCGLNGSAMTFRSKSPHIYLEEILSLARRHRVLDFYAVDNILEMSYLDSVLDKLADAPFDLRIQYEVKSNMNLSQIERMRAAGVVSVQPGIENLSSRVLKIMDKGVSGTHNVRFLRDAESCGLTVAWNYLYGFPGETPDDYLQVIEQFPALHHLHPCSGASRIALERFSPYFDRPELGFAERRPHRQYSLIYDLPDAELADLAYLFETPDRGIDGKLANQLEQALREWGGNHVRSRLSYTDLGDRIELSNSRPGFAWRSMTLADPVEVELFRALHNPRSLEQLERRAVAGGGDWDTGRVETLLADWRRAGLIFVEADRAVQVATEDENQLMCRIRRESDDQGGPELALELAGEPTCVEI</sequence>
<dbReference type="Gene3D" id="3.80.30.20">
    <property type="entry name" value="tm_1862 like domain"/>
    <property type="match status" value="1"/>
</dbReference>
<dbReference type="EMBL" id="CAJVAX010000002">
    <property type="protein sequence ID" value="CAG7613286.1"/>
    <property type="molecule type" value="Genomic_DNA"/>
</dbReference>
<dbReference type="GO" id="GO:0051536">
    <property type="term" value="F:iron-sulfur cluster binding"/>
    <property type="evidence" value="ECO:0007669"/>
    <property type="project" value="UniProtKB-KW"/>
</dbReference>
<dbReference type="SFLD" id="SFLDG01082">
    <property type="entry name" value="B12-binding_domain_containing"/>
    <property type="match status" value="1"/>
</dbReference>
<evidence type="ECO:0000256" key="6">
    <source>
        <dbReference type="SAM" id="SignalP"/>
    </source>
</evidence>
<dbReference type="GO" id="GO:0003824">
    <property type="term" value="F:catalytic activity"/>
    <property type="evidence" value="ECO:0007669"/>
    <property type="project" value="InterPro"/>
</dbReference>
<evidence type="ECO:0000259" key="7">
    <source>
        <dbReference type="PROSITE" id="PS51332"/>
    </source>
</evidence>
<dbReference type="InterPro" id="IPR051198">
    <property type="entry name" value="BchE-like"/>
</dbReference>
<dbReference type="GO" id="GO:0005829">
    <property type="term" value="C:cytosol"/>
    <property type="evidence" value="ECO:0007669"/>
    <property type="project" value="TreeGrafter"/>
</dbReference>
<dbReference type="InterPro" id="IPR058240">
    <property type="entry name" value="rSAM_sf"/>
</dbReference>
<keyword evidence="4" id="KW-0408">Iron</keyword>
<evidence type="ECO:0000256" key="4">
    <source>
        <dbReference type="ARBA" id="ARBA00023004"/>
    </source>
</evidence>
<feature type="signal peptide" evidence="6">
    <location>
        <begin position="1"/>
        <end position="19"/>
    </location>
</feature>
<protein>
    <submittedName>
        <fullName evidence="8">RiPP maturation radical SAM protein 1</fullName>
    </submittedName>
</protein>